<keyword evidence="3" id="KW-1185">Reference proteome</keyword>
<proteinExistence type="predicted"/>
<dbReference type="Gene3D" id="3.40.630.30">
    <property type="match status" value="1"/>
</dbReference>
<evidence type="ECO:0000313" key="3">
    <source>
        <dbReference type="Proteomes" id="UP000256977"/>
    </source>
</evidence>
<accession>A0A3D9ICS2</accession>
<dbReference type="SUPFAM" id="SSF55729">
    <property type="entry name" value="Acyl-CoA N-acyltransferases (Nat)"/>
    <property type="match status" value="1"/>
</dbReference>
<dbReference type="PROSITE" id="PS51186">
    <property type="entry name" value="GNAT"/>
    <property type="match status" value="1"/>
</dbReference>
<dbReference type="EMBL" id="QRDZ01000031">
    <property type="protein sequence ID" value="RED59450.1"/>
    <property type="molecule type" value="Genomic_DNA"/>
</dbReference>
<sequence>MRLVTERLIIRRFEAADWPDVLGYTSDRETMAYMPDGLFGEADAKRFVIENGGSDARNYAVVLKGVQRLIGHIVFHPWFGDHTYEIGWVIAPGFRGRGYATEAAQALLHFGFAELGLHRVIATCQPENAASSRVMERLGMRREGCFLKCIPRGDGVWWDEYVYAVLAEEWK</sequence>
<comment type="caution">
    <text evidence="2">The sequence shown here is derived from an EMBL/GenBank/DDBJ whole genome shotgun (WGS) entry which is preliminary data.</text>
</comment>
<dbReference type="InterPro" id="IPR051531">
    <property type="entry name" value="N-acetyltransferase"/>
</dbReference>
<dbReference type="InterPro" id="IPR016181">
    <property type="entry name" value="Acyl_CoA_acyltransferase"/>
</dbReference>
<reference evidence="2 3" key="1">
    <citation type="submission" date="2018-07" db="EMBL/GenBank/DDBJ databases">
        <title>Genomic Encyclopedia of Type Strains, Phase III (KMG-III): the genomes of soil and plant-associated and newly described type strains.</title>
        <authorList>
            <person name="Whitman W."/>
        </authorList>
    </citation>
    <scope>NUCLEOTIDE SEQUENCE [LARGE SCALE GENOMIC DNA]</scope>
    <source>
        <strain evidence="2 3">CECT 7287</strain>
    </source>
</reference>
<gene>
    <name evidence="2" type="ORF">DFP98_13144</name>
</gene>
<dbReference type="PANTHER" id="PTHR43792:SF5">
    <property type="entry name" value="RIBOSOMAL-PROTEIN-SERINE ACETYLTRANSFERASE"/>
    <property type="match status" value="1"/>
</dbReference>
<organism evidence="2 3">
    <name type="scientific">Cohnella phaseoli</name>
    <dbReference type="NCBI Taxonomy" id="456490"/>
    <lineage>
        <taxon>Bacteria</taxon>
        <taxon>Bacillati</taxon>
        <taxon>Bacillota</taxon>
        <taxon>Bacilli</taxon>
        <taxon>Bacillales</taxon>
        <taxon>Paenibacillaceae</taxon>
        <taxon>Cohnella</taxon>
    </lineage>
</organism>
<dbReference type="InterPro" id="IPR000182">
    <property type="entry name" value="GNAT_dom"/>
</dbReference>
<evidence type="ECO:0000313" key="2">
    <source>
        <dbReference type="EMBL" id="RED59450.1"/>
    </source>
</evidence>
<feature type="domain" description="N-acetyltransferase" evidence="1">
    <location>
        <begin position="8"/>
        <end position="168"/>
    </location>
</feature>
<keyword evidence="2" id="KW-0808">Transferase</keyword>
<dbReference type="RefSeq" id="WP_116064278.1">
    <property type="nucleotide sequence ID" value="NZ_QRDZ01000031.1"/>
</dbReference>
<dbReference type="OrthoDB" id="9785602at2"/>
<evidence type="ECO:0000259" key="1">
    <source>
        <dbReference type="PROSITE" id="PS51186"/>
    </source>
</evidence>
<dbReference type="CDD" id="cd04301">
    <property type="entry name" value="NAT_SF"/>
    <property type="match status" value="1"/>
</dbReference>
<dbReference type="Pfam" id="PF13302">
    <property type="entry name" value="Acetyltransf_3"/>
    <property type="match status" value="1"/>
</dbReference>
<dbReference type="PANTHER" id="PTHR43792">
    <property type="entry name" value="GNAT FAMILY, PUTATIVE (AFU_ORTHOLOGUE AFUA_3G00765)-RELATED-RELATED"/>
    <property type="match status" value="1"/>
</dbReference>
<protein>
    <submittedName>
        <fullName evidence="2">RimJ/RimL family protein N-acetyltransferase</fullName>
    </submittedName>
</protein>
<name>A0A3D9ICS2_9BACL</name>
<dbReference type="AlphaFoldDB" id="A0A3D9ICS2"/>
<dbReference type="Proteomes" id="UP000256977">
    <property type="component" value="Unassembled WGS sequence"/>
</dbReference>
<dbReference type="GO" id="GO:0016747">
    <property type="term" value="F:acyltransferase activity, transferring groups other than amino-acyl groups"/>
    <property type="evidence" value="ECO:0007669"/>
    <property type="project" value="InterPro"/>
</dbReference>